<protein>
    <submittedName>
        <fullName evidence="1">Uncharacterized protein</fullName>
    </submittedName>
</protein>
<dbReference type="Proteomes" id="UP000650424">
    <property type="component" value="Unassembled WGS sequence"/>
</dbReference>
<name>A0ABR6ZQL8_9BURK</name>
<dbReference type="EMBL" id="JACOGF010000005">
    <property type="protein sequence ID" value="MBC3918114.1"/>
    <property type="molecule type" value="Genomic_DNA"/>
</dbReference>
<reference evidence="1 2" key="1">
    <citation type="submission" date="2020-08" db="EMBL/GenBank/DDBJ databases">
        <title>Novel species isolated from subtropical streams in China.</title>
        <authorList>
            <person name="Lu H."/>
        </authorList>
    </citation>
    <scope>NUCLEOTIDE SEQUENCE [LARGE SCALE GENOMIC DNA]</scope>
    <source>
        <strain evidence="1 2">CY18W</strain>
    </source>
</reference>
<comment type="caution">
    <text evidence="1">The sequence shown here is derived from an EMBL/GenBank/DDBJ whole genome shotgun (WGS) entry which is preliminary data.</text>
</comment>
<evidence type="ECO:0000313" key="2">
    <source>
        <dbReference type="Proteomes" id="UP000650424"/>
    </source>
</evidence>
<proteinExistence type="predicted"/>
<gene>
    <name evidence="1" type="ORF">H8L32_11550</name>
</gene>
<dbReference type="RefSeq" id="WP_186947390.1">
    <property type="nucleotide sequence ID" value="NZ_JACOGF010000005.1"/>
</dbReference>
<sequence>MKSGECQQIEQEAVLAQVSQGLLEINAELETDYAISQILFVPSDTPFKSVYRYLVVELIKRIDSQGVFLVV</sequence>
<organism evidence="1 2">
    <name type="scientific">Undibacterium hunanense</name>
    <dbReference type="NCBI Taxonomy" id="2762292"/>
    <lineage>
        <taxon>Bacteria</taxon>
        <taxon>Pseudomonadati</taxon>
        <taxon>Pseudomonadota</taxon>
        <taxon>Betaproteobacteria</taxon>
        <taxon>Burkholderiales</taxon>
        <taxon>Oxalobacteraceae</taxon>
        <taxon>Undibacterium</taxon>
    </lineage>
</organism>
<keyword evidence="2" id="KW-1185">Reference proteome</keyword>
<accession>A0ABR6ZQL8</accession>
<evidence type="ECO:0000313" key="1">
    <source>
        <dbReference type="EMBL" id="MBC3918114.1"/>
    </source>
</evidence>